<comment type="caution">
    <text evidence="1">The sequence shown here is derived from an EMBL/GenBank/DDBJ whole genome shotgun (WGS) entry which is preliminary data.</text>
</comment>
<organism evidence="1 2">
    <name type="scientific">Candidatus Limivivens merdigallinarum</name>
    <dbReference type="NCBI Taxonomy" id="2840859"/>
    <lineage>
        <taxon>Bacteria</taxon>
        <taxon>Bacillati</taxon>
        <taxon>Bacillota</taxon>
        <taxon>Clostridia</taxon>
        <taxon>Lachnospirales</taxon>
        <taxon>Lachnospiraceae</taxon>
        <taxon>Lachnospiraceae incertae sedis</taxon>
        <taxon>Candidatus Limivivens</taxon>
    </lineage>
</organism>
<protein>
    <recommendedName>
        <fullName evidence="3">Phage major tail protein, phi13 family</fullName>
    </recommendedName>
</protein>
<evidence type="ECO:0008006" key="3">
    <source>
        <dbReference type="Google" id="ProtNLM"/>
    </source>
</evidence>
<dbReference type="EMBL" id="DVFT01000215">
    <property type="protein sequence ID" value="HIQ97788.1"/>
    <property type="molecule type" value="Genomic_DNA"/>
</dbReference>
<dbReference type="NCBIfam" id="TIGR01603">
    <property type="entry name" value="maj_tail_phi13"/>
    <property type="match status" value="1"/>
</dbReference>
<dbReference type="AlphaFoldDB" id="A0A9D1D2K8"/>
<evidence type="ECO:0000313" key="2">
    <source>
        <dbReference type="Proteomes" id="UP000886886"/>
    </source>
</evidence>
<evidence type="ECO:0000313" key="1">
    <source>
        <dbReference type="EMBL" id="HIQ97788.1"/>
    </source>
</evidence>
<accession>A0A9D1D2K8</accession>
<dbReference type="Proteomes" id="UP000886886">
    <property type="component" value="Unassembled WGS sequence"/>
</dbReference>
<gene>
    <name evidence="1" type="ORF">IAB26_14665</name>
</gene>
<name>A0A9D1D2K8_9FIRM</name>
<proteinExistence type="predicted"/>
<reference evidence="1" key="1">
    <citation type="submission" date="2020-10" db="EMBL/GenBank/DDBJ databases">
        <authorList>
            <person name="Gilroy R."/>
        </authorList>
    </citation>
    <scope>NUCLEOTIDE SEQUENCE</scope>
    <source>
        <strain evidence="1">ChiSjej3B21-11622</strain>
    </source>
</reference>
<sequence>MAHIGMKYPVFSPMDKSGTYQTGFVVGKAISYTGTPANNDVKLYADDGIAETDVSIQNEAVSLNVDEILLKVYADLLGHKYTAAGEGQTPENVEIGLDDVAPFGGLGFYRRRKKNGVVSFDAIWLHKVQFSEPTTNGATKAETVTFQTGTITGTAYFDDNNKLKDQAVFSKEADARKWLEGKAQITSGE</sequence>
<reference evidence="1" key="2">
    <citation type="journal article" date="2021" name="PeerJ">
        <title>Extensive microbial diversity within the chicken gut microbiome revealed by metagenomics and culture.</title>
        <authorList>
            <person name="Gilroy R."/>
            <person name="Ravi A."/>
            <person name="Getino M."/>
            <person name="Pursley I."/>
            <person name="Horton D.L."/>
            <person name="Alikhan N.F."/>
            <person name="Baker D."/>
            <person name="Gharbi K."/>
            <person name="Hall N."/>
            <person name="Watson M."/>
            <person name="Adriaenssens E.M."/>
            <person name="Foster-Nyarko E."/>
            <person name="Jarju S."/>
            <person name="Secka A."/>
            <person name="Antonio M."/>
            <person name="Oren A."/>
            <person name="Chaudhuri R.R."/>
            <person name="La Ragione R."/>
            <person name="Hildebrand F."/>
            <person name="Pallen M.J."/>
        </authorList>
    </citation>
    <scope>NUCLEOTIDE SEQUENCE</scope>
    <source>
        <strain evidence="1">ChiSjej3B21-11622</strain>
    </source>
</reference>
<dbReference type="InterPro" id="IPR006490">
    <property type="entry name" value="Maj_tail_phi13"/>
</dbReference>